<dbReference type="EMBL" id="MN739819">
    <property type="protein sequence ID" value="QHT27236.1"/>
    <property type="molecule type" value="Genomic_DNA"/>
</dbReference>
<sequence>MGDGTGVGDGDYWSIDIKNSSNQTICNKLSEYEKNIEYVFLFIGSNEWEDNIIILNKTTAIEKSKKHPDHRVEIFKKNNNGGYIPTYKYYKNGIKPTCNNYLFFIKKI</sequence>
<accession>A0A6C0EDI9</accession>
<proteinExistence type="predicted"/>
<evidence type="ECO:0000313" key="1">
    <source>
        <dbReference type="EMBL" id="QHT27236.1"/>
    </source>
</evidence>
<organism evidence="1">
    <name type="scientific">viral metagenome</name>
    <dbReference type="NCBI Taxonomy" id="1070528"/>
    <lineage>
        <taxon>unclassified sequences</taxon>
        <taxon>metagenomes</taxon>
        <taxon>organismal metagenomes</taxon>
    </lineage>
</organism>
<name>A0A6C0EDI9_9ZZZZ</name>
<reference evidence="1" key="1">
    <citation type="journal article" date="2020" name="Nature">
        <title>Giant virus diversity and host interactions through global metagenomics.</title>
        <authorList>
            <person name="Schulz F."/>
            <person name="Roux S."/>
            <person name="Paez-Espino D."/>
            <person name="Jungbluth S."/>
            <person name="Walsh D.A."/>
            <person name="Denef V.J."/>
            <person name="McMahon K.D."/>
            <person name="Konstantinidis K.T."/>
            <person name="Eloe-Fadrosh E.A."/>
            <person name="Kyrpides N.C."/>
            <person name="Woyke T."/>
        </authorList>
    </citation>
    <scope>NUCLEOTIDE SEQUENCE</scope>
    <source>
        <strain evidence="1">GVMAG-M-3300023179-2</strain>
    </source>
</reference>
<protein>
    <submittedName>
        <fullName evidence="1">Uncharacterized protein</fullName>
    </submittedName>
</protein>
<dbReference type="AlphaFoldDB" id="A0A6C0EDI9"/>